<gene>
    <name evidence="3" type="ORF">FA10DRAFT_265093</name>
</gene>
<dbReference type="Pfam" id="PF06888">
    <property type="entry name" value="Put_Phosphatase"/>
    <property type="match status" value="1"/>
</dbReference>
<dbReference type="Proteomes" id="UP000245768">
    <property type="component" value="Unassembled WGS sequence"/>
</dbReference>
<evidence type="ECO:0000313" key="3">
    <source>
        <dbReference type="EMBL" id="PWN91223.1"/>
    </source>
</evidence>
<dbReference type="Gene3D" id="3.40.50.1000">
    <property type="entry name" value="HAD superfamily/HAD-like"/>
    <property type="match status" value="1"/>
</dbReference>
<evidence type="ECO:0000256" key="2">
    <source>
        <dbReference type="PIRSR" id="PIRSR031051-3"/>
    </source>
</evidence>
<dbReference type="RefSeq" id="XP_025378421.1">
    <property type="nucleotide sequence ID" value="XM_025520919.1"/>
</dbReference>
<proteinExistence type="predicted"/>
<name>A0A316YT76_9BASI</name>
<dbReference type="InterPro" id="IPR036412">
    <property type="entry name" value="HAD-like_sf"/>
</dbReference>
<comment type="cofactor">
    <cofactor evidence="2">
        <name>Mg(2+)</name>
        <dbReference type="ChEBI" id="CHEBI:18420"/>
    </cofactor>
</comment>
<dbReference type="AlphaFoldDB" id="A0A316YT76"/>
<organism evidence="3 4">
    <name type="scientific">Acaromyces ingoldii</name>
    <dbReference type="NCBI Taxonomy" id="215250"/>
    <lineage>
        <taxon>Eukaryota</taxon>
        <taxon>Fungi</taxon>
        <taxon>Dikarya</taxon>
        <taxon>Basidiomycota</taxon>
        <taxon>Ustilaginomycotina</taxon>
        <taxon>Exobasidiomycetes</taxon>
        <taxon>Exobasidiales</taxon>
        <taxon>Cryptobasidiaceae</taxon>
        <taxon>Acaromyces</taxon>
    </lineage>
</organism>
<dbReference type="STRING" id="215250.A0A316YT76"/>
<dbReference type="PANTHER" id="PTHR20889:SF12">
    <property type="entry name" value="LP01149P"/>
    <property type="match status" value="1"/>
</dbReference>
<keyword evidence="2" id="KW-0460">Magnesium</keyword>
<evidence type="ECO:0000256" key="1">
    <source>
        <dbReference type="PIRSR" id="PIRSR031051-1"/>
    </source>
</evidence>
<feature type="binding site" evidence="2">
    <location>
        <position position="210"/>
    </location>
    <ligand>
        <name>Mg(2+)</name>
        <dbReference type="ChEBI" id="CHEBI:18420"/>
    </ligand>
</feature>
<dbReference type="InterPro" id="IPR023214">
    <property type="entry name" value="HAD_sf"/>
</dbReference>
<sequence>MPAPAPFPRVKRQLLISDFDESMADADSDRWTFEVLSPRLRRQFDDLSHAPLAERMQFTDLCAHLLEKLHVEEGKGEQDVRAAQRQLYMHPAMVRGFRAMRDAKADTETQTTCFLLSNSNEVYLGTILEHHGLQTSTYRLFDEIVTNPAHFEPSGLLRLSRRILATAKDQHDCKVGCSANMCKGDELEAFLARRGGREAAGFERLIYLGDGGNDYCPVMRMQEQDVALVRRGRGLEKRIKSEGEPKCQVRWWNDAWEVEELFAALRNQPLY</sequence>
<protein>
    <recommendedName>
        <fullName evidence="5">HAD-like protein</fullName>
    </recommendedName>
</protein>
<evidence type="ECO:0000313" key="4">
    <source>
        <dbReference type="Proteomes" id="UP000245768"/>
    </source>
</evidence>
<accession>A0A316YT76</accession>
<dbReference type="PIRSF" id="PIRSF031051">
    <property type="entry name" value="PyrdxlP_Pase_PHOSPHO2"/>
    <property type="match status" value="1"/>
</dbReference>
<feature type="binding site" evidence="2">
    <location>
        <position position="18"/>
    </location>
    <ligand>
        <name>Mg(2+)</name>
        <dbReference type="ChEBI" id="CHEBI:18420"/>
    </ligand>
</feature>
<feature type="active site" description="Proton donor" evidence="1">
    <location>
        <position position="20"/>
    </location>
</feature>
<dbReference type="OrthoDB" id="10267182at2759"/>
<dbReference type="EMBL" id="KZ819635">
    <property type="protein sequence ID" value="PWN91223.1"/>
    <property type="molecule type" value="Genomic_DNA"/>
</dbReference>
<dbReference type="InterPro" id="IPR016965">
    <property type="entry name" value="Pase_PHOSPHO-typ"/>
</dbReference>
<dbReference type="PANTHER" id="PTHR20889">
    <property type="entry name" value="PHOSPHATASE, ORPHAN 1, 2"/>
    <property type="match status" value="1"/>
</dbReference>
<feature type="binding site" evidence="2">
    <location>
        <position position="20"/>
    </location>
    <ligand>
        <name>Mg(2+)</name>
        <dbReference type="ChEBI" id="CHEBI:18420"/>
    </ligand>
</feature>
<dbReference type="GeneID" id="37042835"/>
<feature type="active site" description="Nucleophile" evidence="1">
    <location>
        <position position="18"/>
    </location>
</feature>
<dbReference type="GO" id="GO:0046872">
    <property type="term" value="F:metal ion binding"/>
    <property type="evidence" value="ECO:0007669"/>
    <property type="project" value="UniProtKB-KW"/>
</dbReference>
<keyword evidence="4" id="KW-1185">Reference proteome</keyword>
<evidence type="ECO:0008006" key="5">
    <source>
        <dbReference type="Google" id="ProtNLM"/>
    </source>
</evidence>
<dbReference type="InParanoid" id="A0A316YT76"/>
<dbReference type="GO" id="GO:0016791">
    <property type="term" value="F:phosphatase activity"/>
    <property type="evidence" value="ECO:0007669"/>
    <property type="project" value="InterPro"/>
</dbReference>
<keyword evidence="2" id="KW-0479">Metal-binding</keyword>
<reference evidence="3 4" key="1">
    <citation type="journal article" date="2018" name="Mol. Biol. Evol.">
        <title>Broad Genomic Sampling Reveals a Smut Pathogenic Ancestry of the Fungal Clade Ustilaginomycotina.</title>
        <authorList>
            <person name="Kijpornyongpan T."/>
            <person name="Mondo S.J."/>
            <person name="Barry K."/>
            <person name="Sandor L."/>
            <person name="Lee J."/>
            <person name="Lipzen A."/>
            <person name="Pangilinan J."/>
            <person name="LaButti K."/>
            <person name="Hainaut M."/>
            <person name="Henrissat B."/>
            <person name="Grigoriev I.V."/>
            <person name="Spatafora J.W."/>
            <person name="Aime M.C."/>
        </authorList>
    </citation>
    <scope>NUCLEOTIDE SEQUENCE [LARGE SCALE GENOMIC DNA]</scope>
    <source>
        <strain evidence="3 4">MCA 4198</strain>
    </source>
</reference>
<dbReference type="SUPFAM" id="SSF56784">
    <property type="entry name" value="HAD-like"/>
    <property type="match status" value="1"/>
</dbReference>